<keyword evidence="1" id="KW-0805">Transcription regulation</keyword>
<dbReference type="EMBL" id="JAAVSD010000002">
    <property type="protein sequence ID" value="NLR28771.1"/>
    <property type="molecule type" value="Genomic_DNA"/>
</dbReference>
<keyword evidence="3" id="KW-0804">Transcription</keyword>
<dbReference type="SUPFAM" id="SSF46689">
    <property type="entry name" value="Homeodomain-like"/>
    <property type="match status" value="2"/>
</dbReference>
<dbReference type="InterPro" id="IPR003313">
    <property type="entry name" value="AraC-bd"/>
</dbReference>
<dbReference type="SUPFAM" id="SSF51215">
    <property type="entry name" value="Regulatory protein AraC"/>
    <property type="match status" value="1"/>
</dbReference>
<evidence type="ECO:0000259" key="4">
    <source>
        <dbReference type="PROSITE" id="PS01124"/>
    </source>
</evidence>
<protein>
    <submittedName>
        <fullName evidence="5">Helix-turn-helix transcriptional regulator</fullName>
    </submittedName>
</protein>
<dbReference type="Pfam" id="PF12833">
    <property type="entry name" value="HTH_18"/>
    <property type="match status" value="1"/>
</dbReference>
<dbReference type="PANTHER" id="PTHR43280:SF10">
    <property type="entry name" value="REGULATORY PROTEIN POCR"/>
    <property type="match status" value="1"/>
</dbReference>
<dbReference type="Pfam" id="PF02311">
    <property type="entry name" value="AraC_binding"/>
    <property type="match status" value="1"/>
</dbReference>
<evidence type="ECO:0000256" key="3">
    <source>
        <dbReference type="ARBA" id="ARBA00023163"/>
    </source>
</evidence>
<dbReference type="PANTHER" id="PTHR43280">
    <property type="entry name" value="ARAC-FAMILY TRANSCRIPTIONAL REGULATOR"/>
    <property type="match status" value="1"/>
</dbReference>
<dbReference type="PROSITE" id="PS01124">
    <property type="entry name" value="HTH_ARAC_FAMILY_2"/>
    <property type="match status" value="1"/>
</dbReference>
<evidence type="ECO:0000256" key="1">
    <source>
        <dbReference type="ARBA" id="ARBA00023015"/>
    </source>
</evidence>
<dbReference type="Proteomes" id="UP000707477">
    <property type="component" value="Unassembled WGS sequence"/>
</dbReference>
<dbReference type="InterPro" id="IPR014710">
    <property type="entry name" value="RmlC-like_jellyroll"/>
</dbReference>
<sequence length="252" mass="28575">MPFHKHTVYELELYISGDINLITDKSTYHMQNGYLTLVPPGVWHRTTTVDTSIPYERIVLNIKPSIIDSISTAQTDLAQCFFKDGPTNIQVLKLDNAQMTRYIKFCHQLIPIINSNEFGADIRRRNLLAEIMLITNDAARSKQASLTNIIPPLIKRITAYVDANIANDLTLAAFSKHFFLNSSYISRYFKSYMGLSLHAYIIEKRIELAKSLLSQGNSVSDTCSLCGFGNYSNFIRTFNRHVGVSPGHYVQK</sequence>
<dbReference type="InterPro" id="IPR009057">
    <property type="entry name" value="Homeodomain-like_sf"/>
</dbReference>
<comment type="caution">
    <text evidence="5">The sequence shown here is derived from an EMBL/GenBank/DDBJ whole genome shotgun (WGS) entry which is preliminary data.</text>
</comment>
<organism evidence="5 6">
    <name type="scientific">Levilactobacillus tujiorum</name>
    <dbReference type="NCBI Taxonomy" id="2912243"/>
    <lineage>
        <taxon>Bacteria</taxon>
        <taxon>Bacillati</taxon>
        <taxon>Bacillota</taxon>
        <taxon>Bacilli</taxon>
        <taxon>Lactobacillales</taxon>
        <taxon>Lactobacillaceae</taxon>
        <taxon>Levilactobacillus</taxon>
    </lineage>
</organism>
<keyword evidence="6" id="KW-1185">Reference proteome</keyword>
<evidence type="ECO:0000313" key="5">
    <source>
        <dbReference type="EMBL" id="NLR28771.1"/>
    </source>
</evidence>
<proteinExistence type="predicted"/>
<dbReference type="PROSITE" id="PS00041">
    <property type="entry name" value="HTH_ARAC_FAMILY_1"/>
    <property type="match status" value="1"/>
</dbReference>
<evidence type="ECO:0000313" key="6">
    <source>
        <dbReference type="Proteomes" id="UP000707477"/>
    </source>
</evidence>
<dbReference type="InterPro" id="IPR018060">
    <property type="entry name" value="HTH_AraC"/>
</dbReference>
<gene>
    <name evidence="5" type="ORF">HEQ44_01045</name>
</gene>
<feature type="domain" description="HTH araC/xylS-type" evidence="4">
    <location>
        <begin position="155"/>
        <end position="252"/>
    </location>
</feature>
<dbReference type="InterPro" id="IPR018062">
    <property type="entry name" value="HTH_AraC-typ_CS"/>
</dbReference>
<reference evidence="5 6" key="1">
    <citation type="submission" date="2020-03" db="EMBL/GenBank/DDBJ databases">
        <authorList>
            <person name="Zhang Z."/>
            <person name="Guo Z."/>
            <person name="Hou Q."/>
            <person name="Shen X."/>
        </authorList>
    </citation>
    <scope>NUCLEOTIDE SEQUENCE [LARGE SCALE GENOMIC DNA]</scope>
    <source>
        <strain evidence="5 6">HBUAS51329</strain>
    </source>
</reference>
<dbReference type="InterPro" id="IPR037923">
    <property type="entry name" value="HTH-like"/>
</dbReference>
<keyword evidence="2" id="KW-0238">DNA-binding</keyword>
<dbReference type="SMART" id="SM00342">
    <property type="entry name" value="HTH_ARAC"/>
    <property type="match status" value="1"/>
</dbReference>
<evidence type="ECO:0000256" key="2">
    <source>
        <dbReference type="ARBA" id="ARBA00023125"/>
    </source>
</evidence>
<accession>A0ABX1L175</accession>
<dbReference type="Gene3D" id="1.10.10.60">
    <property type="entry name" value="Homeodomain-like"/>
    <property type="match status" value="2"/>
</dbReference>
<name>A0ABX1L175_9LACO</name>
<dbReference type="Gene3D" id="2.60.120.10">
    <property type="entry name" value="Jelly Rolls"/>
    <property type="match status" value="1"/>
</dbReference>